<evidence type="ECO:0008006" key="5">
    <source>
        <dbReference type="Google" id="ProtNLM"/>
    </source>
</evidence>
<dbReference type="PANTHER" id="PTHR32125:SF4">
    <property type="entry name" value="2-C-METHYL-D-ERYTHRITOL 4-PHOSPHATE CYTIDYLYLTRANSFERASE, CHLOROPLASTIC"/>
    <property type="match status" value="1"/>
</dbReference>
<dbReference type="Proteomes" id="UP001060504">
    <property type="component" value="Unassembled WGS sequence"/>
</dbReference>
<accession>A0ABQ4VBN3</accession>
<sequence>MTVTAILPVPVGFAERRDAVFAPVAGTSPLVRIVLALETACDVVVVTAGILADSVREALAGQNFSRVHVVVAGSTGERAQCVAAGLLGLDDGAHVVLHDIEWPMVRAGTLDRIVAMLRAGAVAVLPSSRVTDSVKLIDAAGVLTATVDREQLRTVQYPRGFDADVLAVLVKQSGSDAFDELEALLSTGTPLTIIEGDDEALSVELPRDSDYLAALIENRQDLTGR</sequence>
<dbReference type="PANTHER" id="PTHR32125">
    <property type="entry name" value="2-C-METHYL-D-ERYTHRITOL 4-PHOSPHATE CYTIDYLYLTRANSFERASE, CHLOROPLASTIC"/>
    <property type="match status" value="1"/>
</dbReference>
<evidence type="ECO:0000256" key="2">
    <source>
        <dbReference type="ARBA" id="ARBA00022695"/>
    </source>
</evidence>
<keyword evidence="2" id="KW-0548">Nucleotidyltransferase</keyword>
<dbReference type="InterPro" id="IPR029044">
    <property type="entry name" value="Nucleotide-diphossugar_trans"/>
</dbReference>
<evidence type="ECO:0000313" key="3">
    <source>
        <dbReference type="EMBL" id="GJF17971.1"/>
    </source>
</evidence>
<keyword evidence="4" id="KW-1185">Reference proteome</keyword>
<proteinExistence type="predicted"/>
<dbReference type="InterPro" id="IPR034683">
    <property type="entry name" value="IspD/TarI"/>
</dbReference>
<reference evidence="3 4" key="1">
    <citation type="submission" date="2021-08" db="EMBL/GenBank/DDBJ databases">
        <title>Draft genome sequence of Mycolicibacterium sp. NGTWS1702 strain.</title>
        <authorList>
            <person name="Matsumoto M."/>
            <person name="Tang B.C.C."/>
            <person name="Machida Y."/>
            <person name="Matoyama H."/>
            <person name="Kishihara T."/>
            <person name="Sato S."/>
            <person name="Kondo I."/>
            <person name="Sano M."/>
            <person name="Kato G."/>
        </authorList>
    </citation>
    <scope>NUCLEOTIDE SEQUENCE [LARGE SCALE GENOMIC DNA]</scope>
    <source>
        <strain evidence="3 4">NGTWSNA01</strain>
    </source>
</reference>
<dbReference type="SUPFAM" id="SSF53448">
    <property type="entry name" value="Nucleotide-diphospho-sugar transferases"/>
    <property type="match status" value="1"/>
</dbReference>
<organism evidence="3 4">
    <name type="scientific">Mycolicibacterium cyprinidarum</name>
    <dbReference type="NCBI Taxonomy" id="2860311"/>
    <lineage>
        <taxon>Bacteria</taxon>
        <taxon>Bacillati</taxon>
        <taxon>Actinomycetota</taxon>
        <taxon>Actinomycetes</taxon>
        <taxon>Mycobacteriales</taxon>
        <taxon>Mycobacteriaceae</taxon>
        <taxon>Mycolicibacterium</taxon>
    </lineage>
</organism>
<keyword evidence="1" id="KW-0808">Transferase</keyword>
<protein>
    <recommendedName>
        <fullName evidence="5">2-C-methyl-D-erythritol 4-phosphate cytidylyltransferase</fullName>
    </recommendedName>
</protein>
<dbReference type="Gene3D" id="3.90.550.10">
    <property type="entry name" value="Spore Coat Polysaccharide Biosynthesis Protein SpsA, Chain A"/>
    <property type="match status" value="1"/>
</dbReference>
<evidence type="ECO:0000256" key="1">
    <source>
        <dbReference type="ARBA" id="ARBA00022679"/>
    </source>
</evidence>
<comment type="caution">
    <text evidence="3">The sequence shown here is derived from an EMBL/GenBank/DDBJ whole genome shotgun (WGS) entry which is preliminary data.</text>
</comment>
<evidence type="ECO:0000313" key="4">
    <source>
        <dbReference type="Proteomes" id="UP001060504"/>
    </source>
</evidence>
<name>A0ABQ4VBN3_9MYCO</name>
<dbReference type="EMBL" id="BPRH01002642">
    <property type="protein sequence ID" value="GJF17971.1"/>
    <property type="molecule type" value="Genomic_DNA"/>
</dbReference>
<dbReference type="Pfam" id="PF01128">
    <property type="entry name" value="IspD"/>
    <property type="match status" value="1"/>
</dbReference>
<dbReference type="InterPro" id="IPR050088">
    <property type="entry name" value="IspD/TarI_cytidylyltransf_bact"/>
</dbReference>
<gene>
    <name evidence="3" type="ORF">NGTWS1702_25210</name>
</gene>